<organism evidence="1 2">
    <name type="scientific">Microvirga mediterraneensis</name>
    <dbReference type="NCBI Taxonomy" id="2754695"/>
    <lineage>
        <taxon>Bacteria</taxon>
        <taxon>Pseudomonadati</taxon>
        <taxon>Pseudomonadota</taxon>
        <taxon>Alphaproteobacteria</taxon>
        <taxon>Hyphomicrobiales</taxon>
        <taxon>Methylobacteriaceae</taxon>
        <taxon>Microvirga</taxon>
    </lineage>
</organism>
<keyword evidence="2" id="KW-1185">Reference proteome</keyword>
<gene>
    <name evidence="1" type="ORF">H0S73_12980</name>
</gene>
<dbReference type="EMBL" id="JACDXJ010000001">
    <property type="protein sequence ID" value="MBA1157042.1"/>
    <property type="molecule type" value="Genomic_DNA"/>
</dbReference>
<comment type="caution">
    <text evidence="1">The sequence shown here is derived from an EMBL/GenBank/DDBJ whole genome shotgun (WGS) entry which is preliminary data.</text>
</comment>
<accession>A0A838BQ43</accession>
<dbReference type="Proteomes" id="UP000572984">
    <property type="component" value="Unassembled WGS sequence"/>
</dbReference>
<reference evidence="1 2" key="1">
    <citation type="submission" date="2020-07" db="EMBL/GenBank/DDBJ databases">
        <title>Draft genome and description of Microvirga mediterraneensis Marseille-Q2068 sp. nov.</title>
        <authorList>
            <person name="Boxberger M."/>
        </authorList>
    </citation>
    <scope>NUCLEOTIDE SEQUENCE [LARGE SCALE GENOMIC DNA]</scope>
    <source>
        <strain evidence="1 2">Marseille-Q2068</strain>
    </source>
</reference>
<dbReference type="RefSeq" id="WP_181052561.1">
    <property type="nucleotide sequence ID" value="NZ_JACDXJ010000001.1"/>
</dbReference>
<dbReference type="AlphaFoldDB" id="A0A838BQ43"/>
<evidence type="ECO:0000313" key="2">
    <source>
        <dbReference type="Proteomes" id="UP000572984"/>
    </source>
</evidence>
<sequence>MTADDPREILTESGLEAKAVYVLLARRDCASLVEQPPFVKYVDYDGVEHRHWFDLLLTRSDGSRVAFMVKPEKYAAKHGLRSLLAHIAPQLSTSFAHSVGLITEKTLGRALVHNATLIHECKRHPDADVDQRIREVAATLSGATTADCLIKAAGLEGDGFRAVVRAIADGTLETCSNGRINRAMWVRQAKQAGERP</sequence>
<evidence type="ECO:0000313" key="1">
    <source>
        <dbReference type="EMBL" id="MBA1157042.1"/>
    </source>
</evidence>
<name>A0A838BQ43_9HYPH</name>
<proteinExistence type="predicted"/>
<protein>
    <submittedName>
        <fullName evidence="1">Uncharacterized protein</fullName>
    </submittedName>
</protein>